<keyword evidence="14" id="KW-1185">Reference proteome</keyword>
<comment type="caution">
    <text evidence="13">The sequence shown here is derived from an EMBL/GenBank/DDBJ whole genome shotgun (WGS) entry which is preliminary data.</text>
</comment>
<gene>
    <name evidence="13" type="ORF">ACH5RR_030848</name>
</gene>
<keyword evidence="7" id="KW-0804">Transcription</keyword>
<evidence type="ECO:0000256" key="2">
    <source>
        <dbReference type="ARBA" id="ARBA00022723"/>
    </source>
</evidence>
<evidence type="ECO:0000256" key="9">
    <source>
        <dbReference type="ARBA" id="ARBA00056472"/>
    </source>
</evidence>
<evidence type="ECO:0000256" key="5">
    <source>
        <dbReference type="ARBA" id="ARBA00023015"/>
    </source>
</evidence>
<feature type="region of interest" description="Disordered" evidence="11">
    <location>
        <begin position="44"/>
        <end position="86"/>
    </location>
</feature>
<name>A0ABD2YZ11_9GENT</name>
<dbReference type="EMBL" id="JBJUIK010000012">
    <property type="protein sequence ID" value="KAL3511447.1"/>
    <property type="molecule type" value="Genomic_DNA"/>
</dbReference>
<evidence type="ECO:0000256" key="7">
    <source>
        <dbReference type="ARBA" id="ARBA00023163"/>
    </source>
</evidence>
<evidence type="ECO:0000256" key="1">
    <source>
        <dbReference type="ARBA" id="ARBA00004123"/>
    </source>
</evidence>
<keyword evidence="8" id="KW-0539">Nucleus</keyword>
<dbReference type="InterPro" id="IPR044817">
    <property type="entry name" value="SBP-like"/>
</dbReference>
<protein>
    <recommendedName>
        <fullName evidence="12">SBP-type domain-containing protein</fullName>
    </recommendedName>
</protein>
<dbReference type="PANTHER" id="PTHR31251:SF74">
    <property type="entry name" value="SQUAMOSA PROMOTER-BINDING-LIKE PROTEIN 2"/>
    <property type="match status" value="1"/>
</dbReference>
<dbReference type="GO" id="GO:0005634">
    <property type="term" value="C:nucleus"/>
    <property type="evidence" value="ECO:0007669"/>
    <property type="project" value="UniProtKB-SubCell"/>
</dbReference>
<feature type="compositionally biased region" description="Low complexity" evidence="11">
    <location>
        <begin position="61"/>
        <end position="77"/>
    </location>
</feature>
<accession>A0ABD2YZ11</accession>
<keyword evidence="4" id="KW-0862">Zinc</keyword>
<dbReference type="Pfam" id="PF03110">
    <property type="entry name" value="SBP"/>
    <property type="match status" value="1"/>
</dbReference>
<evidence type="ECO:0000256" key="10">
    <source>
        <dbReference type="PROSITE-ProRule" id="PRU00470"/>
    </source>
</evidence>
<dbReference type="FunFam" id="4.10.1100.10:FF:000001">
    <property type="entry name" value="Squamosa promoter-binding-like protein 14"/>
    <property type="match status" value="1"/>
</dbReference>
<proteinExistence type="predicted"/>
<keyword evidence="2" id="KW-0479">Metal-binding</keyword>
<evidence type="ECO:0000313" key="13">
    <source>
        <dbReference type="EMBL" id="KAL3511447.1"/>
    </source>
</evidence>
<keyword evidence="5" id="KW-0805">Transcription regulation</keyword>
<dbReference type="GO" id="GO:0008270">
    <property type="term" value="F:zinc ion binding"/>
    <property type="evidence" value="ECO:0007669"/>
    <property type="project" value="UniProtKB-KW"/>
</dbReference>
<comment type="subcellular location">
    <subcellularLocation>
        <location evidence="1">Nucleus</location>
    </subcellularLocation>
</comment>
<dbReference type="InterPro" id="IPR036893">
    <property type="entry name" value="SBP_sf"/>
</dbReference>
<evidence type="ECO:0000256" key="11">
    <source>
        <dbReference type="SAM" id="MobiDB-lite"/>
    </source>
</evidence>
<dbReference type="PROSITE" id="PS51141">
    <property type="entry name" value="ZF_SBP"/>
    <property type="match status" value="1"/>
</dbReference>
<keyword evidence="3 10" id="KW-0863">Zinc-finger</keyword>
<evidence type="ECO:0000256" key="3">
    <source>
        <dbReference type="ARBA" id="ARBA00022771"/>
    </source>
</evidence>
<dbReference type="PANTHER" id="PTHR31251">
    <property type="entry name" value="SQUAMOSA PROMOTER-BINDING-LIKE PROTEIN 4"/>
    <property type="match status" value="1"/>
</dbReference>
<keyword evidence="6" id="KW-0238">DNA-binding</keyword>
<comment type="function">
    <text evidence="9">Probable transcriptional factor. Binds to the promoter of the SQUAMOSA gene.</text>
</comment>
<dbReference type="Proteomes" id="UP001630127">
    <property type="component" value="Unassembled WGS sequence"/>
</dbReference>
<evidence type="ECO:0000259" key="12">
    <source>
        <dbReference type="PROSITE" id="PS51141"/>
    </source>
</evidence>
<evidence type="ECO:0000313" key="14">
    <source>
        <dbReference type="Proteomes" id="UP001630127"/>
    </source>
</evidence>
<feature type="compositionally biased region" description="Gly residues" evidence="11">
    <location>
        <begin position="48"/>
        <end position="60"/>
    </location>
</feature>
<dbReference type="AlphaFoldDB" id="A0ABD2YZ11"/>
<evidence type="ECO:0000256" key="8">
    <source>
        <dbReference type="ARBA" id="ARBA00023242"/>
    </source>
</evidence>
<dbReference type="SUPFAM" id="SSF103612">
    <property type="entry name" value="SBT domain"/>
    <property type="match status" value="1"/>
</dbReference>
<dbReference type="GO" id="GO:0003677">
    <property type="term" value="F:DNA binding"/>
    <property type="evidence" value="ECO:0007669"/>
    <property type="project" value="UniProtKB-KW"/>
</dbReference>
<reference evidence="13 14" key="1">
    <citation type="submission" date="2024-11" db="EMBL/GenBank/DDBJ databases">
        <title>A near-complete genome assembly of Cinchona calisaya.</title>
        <authorList>
            <person name="Lian D.C."/>
            <person name="Zhao X.W."/>
            <person name="Wei L."/>
        </authorList>
    </citation>
    <scope>NUCLEOTIDE SEQUENCE [LARGE SCALE GENOMIC DNA]</scope>
    <source>
        <tissue evidence="13">Nenye</tissue>
    </source>
</reference>
<evidence type="ECO:0000256" key="6">
    <source>
        <dbReference type="ARBA" id="ARBA00023125"/>
    </source>
</evidence>
<dbReference type="Gene3D" id="4.10.1100.10">
    <property type="entry name" value="Transcription factor, SBP-box domain"/>
    <property type="match status" value="1"/>
</dbReference>
<dbReference type="InterPro" id="IPR004333">
    <property type="entry name" value="SBP_dom"/>
</dbReference>
<sequence length="448" mass="49047">MERNTMWDWENLIAFNSKASKSITKLQLTEWGIEDEGEIDAGSFDLSGIGGSSGGSGSDLGHGSSVKSSKSVSTGSSPKEGMKRSSLTFEAEDCPGAIIKETVPAMADLSRTPSPLEASVISVEPLTGLKLGIENNSSGSSIKSPCFSALPVSSISAVKKTKPSCQKANIPRCQVEGCNLDLSSAKDYHRKHRVCDNHSKWPKVTVGGLERRFCQQCSRFHSLSEFDEKKRSCRRRLSDHNARRRKPRQETIQFNSANLSSSYYDGKQAMNFSLNSRGSIGNPTWENVCSSKFTLTKCFPLKPEKVGQPLFPRIELPYAITMHSNSSELLTSKRSAADVFKQGYKESLSSNLDAAPCALSLLSTNSWGSSEPELNSVDHPLHANPSAIPLSVIPRGLPLASSEYWQIEPQSSSHCNAFIGMSNTGSHFQEIQLFKPQYENDIYSNAWS</sequence>
<organism evidence="13 14">
    <name type="scientific">Cinchona calisaya</name>
    <dbReference type="NCBI Taxonomy" id="153742"/>
    <lineage>
        <taxon>Eukaryota</taxon>
        <taxon>Viridiplantae</taxon>
        <taxon>Streptophyta</taxon>
        <taxon>Embryophyta</taxon>
        <taxon>Tracheophyta</taxon>
        <taxon>Spermatophyta</taxon>
        <taxon>Magnoliopsida</taxon>
        <taxon>eudicotyledons</taxon>
        <taxon>Gunneridae</taxon>
        <taxon>Pentapetalae</taxon>
        <taxon>asterids</taxon>
        <taxon>lamiids</taxon>
        <taxon>Gentianales</taxon>
        <taxon>Rubiaceae</taxon>
        <taxon>Cinchonoideae</taxon>
        <taxon>Cinchoneae</taxon>
        <taxon>Cinchona</taxon>
    </lineage>
</organism>
<feature type="domain" description="SBP-type" evidence="12">
    <location>
        <begin position="170"/>
        <end position="247"/>
    </location>
</feature>
<evidence type="ECO:0000256" key="4">
    <source>
        <dbReference type="ARBA" id="ARBA00022833"/>
    </source>
</evidence>